<accession>A0A8H6LXL6</accession>
<dbReference type="InterPro" id="IPR050365">
    <property type="entry name" value="TIM50"/>
</dbReference>
<feature type="domain" description="FCP1 homology" evidence="3">
    <location>
        <begin position="89"/>
        <end position="266"/>
    </location>
</feature>
<dbReference type="SMART" id="SM00577">
    <property type="entry name" value="CPDc"/>
    <property type="match status" value="1"/>
</dbReference>
<proteinExistence type="inferred from homology"/>
<dbReference type="EMBL" id="JACGCI010000123">
    <property type="protein sequence ID" value="KAF6744377.1"/>
    <property type="molecule type" value="Genomic_DNA"/>
</dbReference>
<dbReference type="OrthoDB" id="1711508at2759"/>
<feature type="region of interest" description="Disordered" evidence="2">
    <location>
        <begin position="266"/>
        <end position="286"/>
    </location>
</feature>
<dbReference type="InterPro" id="IPR036412">
    <property type="entry name" value="HAD-like_sf"/>
</dbReference>
<keyword evidence="1" id="KW-0811">Translocation</keyword>
<comment type="function">
    <text evidence="1">Essential component of the TIM23 complex, a complex that mediates the translocation of transit peptide-containing proteins across the mitochondrial inner membrane.</text>
</comment>
<dbReference type="Proteomes" id="UP000521943">
    <property type="component" value="Unassembled WGS sequence"/>
</dbReference>
<evidence type="ECO:0000259" key="3">
    <source>
        <dbReference type="PROSITE" id="PS50969"/>
    </source>
</evidence>
<keyword evidence="5" id="KW-1185">Reference proteome</keyword>
<comment type="subcellular location">
    <subcellularLocation>
        <location evidence="1">Mitochondrion inner membrane</location>
        <topology evidence="1">Single-pass membrane protein</topology>
    </subcellularLocation>
</comment>
<evidence type="ECO:0000313" key="4">
    <source>
        <dbReference type="EMBL" id="KAF6744377.1"/>
    </source>
</evidence>
<keyword evidence="1" id="KW-0813">Transport</keyword>
<keyword evidence="1" id="KW-0653">Protein transport</keyword>
<name>A0A8H6LXL6_9AGAR</name>
<dbReference type="AlphaFoldDB" id="A0A8H6LXL6"/>
<dbReference type="GO" id="GO:0005744">
    <property type="term" value="C:TIM23 mitochondrial import inner membrane translocase complex"/>
    <property type="evidence" value="ECO:0007669"/>
    <property type="project" value="UniProtKB-UniRule"/>
</dbReference>
<keyword evidence="1" id="KW-0496">Mitochondrion</keyword>
<protein>
    <recommendedName>
        <fullName evidence="1">Mitochondrial import inner membrane translocase subunit TIM50</fullName>
    </recommendedName>
</protein>
<evidence type="ECO:0000313" key="5">
    <source>
        <dbReference type="Proteomes" id="UP000521943"/>
    </source>
</evidence>
<comment type="caution">
    <text evidence="4">The sequence shown here is derived from an EMBL/GenBank/DDBJ whole genome shotgun (WGS) entry which is preliminary data.</text>
</comment>
<dbReference type="GO" id="GO:0015031">
    <property type="term" value="P:protein transport"/>
    <property type="evidence" value="ECO:0007669"/>
    <property type="project" value="UniProtKB-KW"/>
</dbReference>
<feature type="compositionally biased region" description="Polar residues" evidence="2">
    <location>
        <begin position="36"/>
        <end position="48"/>
    </location>
</feature>
<dbReference type="InterPro" id="IPR023214">
    <property type="entry name" value="HAD_sf"/>
</dbReference>
<organism evidence="4 5">
    <name type="scientific">Ephemerocybe angulata</name>
    <dbReference type="NCBI Taxonomy" id="980116"/>
    <lineage>
        <taxon>Eukaryota</taxon>
        <taxon>Fungi</taxon>
        <taxon>Dikarya</taxon>
        <taxon>Basidiomycota</taxon>
        <taxon>Agaricomycotina</taxon>
        <taxon>Agaricomycetes</taxon>
        <taxon>Agaricomycetidae</taxon>
        <taxon>Agaricales</taxon>
        <taxon>Agaricineae</taxon>
        <taxon>Psathyrellaceae</taxon>
        <taxon>Ephemerocybe</taxon>
    </lineage>
</organism>
<keyword evidence="1" id="KW-0809">Transit peptide</keyword>
<comment type="similarity">
    <text evidence="1">Belongs to the TIM50 family.</text>
</comment>
<evidence type="ECO:0000256" key="1">
    <source>
        <dbReference type="RuleBase" id="RU365079"/>
    </source>
</evidence>
<feature type="region of interest" description="Disordered" evidence="2">
    <location>
        <begin position="341"/>
        <end position="386"/>
    </location>
</feature>
<evidence type="ECO:0000256" key="2">
    <source>
        <dbReference type="SAM" id="MobiDB-lite"/>
    </source>
</evidence>
<dbReference type="InterPro" id="IPR004274">
    <property type="entry name" value="FCP1_dom"/>
</dbReference>
<feature type="region of interest" description="Disordered" evidence="2">
    <location>
        <begin position="1"/>
        <end position="71"/>
    </location>
</feature>
<sequence length="433" mass="48656">MPTRKFDFDYNYDPAGTSLVTPDPYTEPPPKDEENYNGSSISARQNTRLPMYQARARSPTRSPSPPLQLEPTPEYLAVSQEPTSKLDDVSEQRKLLILDLNGTLVFRSPHTKRNAYQLRGVQRPLRSVHRRPYLGSFTEYLFHPGTRTWLDTMVWSSAQPHSVADMTDQCFPSRKDDLVAIWARDTLGLKQEDYHRKTQTTKDLAKPWADPKLKALGHSARSTLLLDDSPLKAHLQPWNHLCIKEYVSEMRKTDVKVREAERLREIQDEGEEEQSGKRKGAKKAQKFADRVAQAEAEAVGEDGRPLEYDGTLLAVVGILDATKEERNVAAWMRTGHLVDVPVASRSGTPSKKRRNTGEHLPSSPAASEGTSSPPPSDSSTELQEATGVPLTESKGVELWFDHPNTFGYWVQRGRRALEELGIEVKHGIIGANE</sequence>
<reference evidence="4 5" key="1">
    <citation type="submission" date="2020-07" db="EMBL/GenBank/DDBJ databases">
        <title>Comparative genomics of pyrophilous fungi reveals a link between fire events and developmental genes.</title>
        <authorList>
            <consortium name="DOE Joint Genome Institute"/>
            <person name="Steindorff A.S."/>
            <person name="Carver A."/>
            <person name="Calhoun S."/>
            <person name="Stillman K."/>
            <person name="Liu H."/>
            <person name="Lipzen A."/>
            <person name="Pangilinan J."/>
            <person name="Labutti K."/>
            <person name="Bruns T.D."/>
            <person name="Grigoriev I.V."/>
        </authorList>
    </citation>
    <scope>NUCLEOTIDE SEQUENCE [LARGE SCALE GENOMIC DNA]</scope>
    <source>
        <strain evidence="4 5">CBS 144469</strain>
    </source>
</reference>
<dbReference type="SUPFAM" id="SSF56784">
    <property type="entry name" value="HAD-like"/>
    <property type="match status" value="1"/>
</dbReference>
<dbReference type="PROSITE" id="PS50969">
    <property type="entry name" value="FCP1"/>
    <property type="match status" value="1"/>
</dbReference>
<dbReference type="PANTHER" id="PTHR12210">
    <property type="entry name" value="DULLARD PROTEIN PHOSPHATASE"/>
    <property type="match status" value="1"/>
</dbReference>
<gene>
    <name evidence="4" type="ORF">DFP72DRAFT_1078752</name>
</gene>
<comment type="subunit">
    <text evidence="1">Component of the TIM23 complex.</text>
</comment>
<dbReference type="Pfam" id="PF03031">
    <property type="entry name" value="NIF"/>
    <property type="match status" value="1"/>
</dbReference>
<dbReference type="Gene3D" id="3.40.50.1000">
    <property type="entry name" value="HAD superfamily/HAD-like"/>
    <property type="match status" value="1"/>
</dbReference>